<reference evidence="2 3" key="1">
    <citation type="journal article" date="2014" name="Int. J. Syst. Evol. Microbiol.">
        <title>Complete genome sequence of Corynebacterium casei LMG S-19264T (=DSM 44701T), isolated from a smear-ripened cheese.</title>
        <authorList>
            <consortium name="US DOE Joint Genome Institute (JGI-PGF)"/>
            <person name="Walter F."/>
            <person name="Albersmeier A."/>
            <person name="Kalinowski J."/>
            <person name="Ruckert C."/>
        </authorList>
    </citation>
    <scope>NUCLEOTIDE SEQUENCE [LARGE SCALE GENOMIC DNA]</scope>
    <source>
        <strain evidence="2 3">KCTC 23968</strain>
    </source>
</reference>
<comment type="caution">
    <text evidence="2">The sequence shown here is derived from an EMBL/GenBank/DDBJ whole genome shotgun (WGS) entry which is preliminary data.</text>
</comment>
<protein>
    <recommendedName>
        <fullName evidence="4">DUF4112 domain-containing protein</fullName>
    </recommendedName>
</protein>
<keyword evidence="1" id="KW-0812">Transmembrane</keyword>
<evidence type="ECO:0000313" key="3">
    <source>
        <dbReference type="Proteomes" id="UP000600865"/>
    </source>
</evidence>
<dbReference type="PANTHER" id="PTHR35519">
    <property type="entry name" value="MEMBRANE PROTEINS"/>
    <property type="match status" value="1"/>
</dbReference>
<accession>A0A918NFQ8</accession>
<dbReference type="Pfam" id="PF13430">
    <property type="entry name" value="DUF4112"/>
    <property type="match status" value="1"/>
</dbReference>
<organism evidence="2 3">
    <name type="scientific">Litorimonas cladophorae</name>
    <dbReference type="NCBI Taxonomy" id="1220491"/>
    <lineage>
        <taxon>Bacteria</taxon>
        <taxon>Pseudomonadati</taxon>
        <taxon>Pseudomonadota</taxon>
        <taxon>Alphaproteobacteria</taxon>
        <taxon>Maricaulales</taxon>
        <taxon>Robiginitomaculaceae</taxon>
    </lineage>
</organism>
<sequence>MTQPIYPASDPEILSPAAQSRLEALEAAHAIESAKLVRMESLANLMDTQFNLPFLPVPIGLDSLIGLIPGIGDTISLGVSGVIVVGAHRLDIPKTHLFRMLGNILIDWIIGLVPIIGDIFDIGWRGNVRNVKIAREHLEARWQKERTDAAAL</sequence>
<name>A0A918NFQ8_9PROT</name>
<evidence type="ECO:0000256" key="1">
    <source>
        <dbReference type="SAM" id="Phobius"/>
    </source>
</evidence>
<evidence type="ECO:0008006" key="4">
    <source>
        <dbReference type="Google" id="ProtNLM"/>
    </source>
</evidence>
<dbReference type="RefSeq" id="WP_189584990.1">
    <property type="nucleotide sequence ID" value="NZ_BMYV01000002.1"/>
</dbReference>
<keyword evidence="1" id="KW-1133">Transmembrane helix</keyword>
<keyword evidence="3" id="KW-1185">Reference proteome</keyword>
<feature type="transmembrane region" description="Helical" evidence="1">
    <location>
        <begin position="97"/>
        <end position="117"/>
    </location>
</feature>
<dbReference type="EMBL" id="BMYV01000002">
    <property type="protein sequence ID" value="GGX69590.1"/>
    <property type="molecule type" value="Genomic_DNA"/>
</dbReference>
<proteinExistence type="predicted"/>
<dbReference type="Proteomes" id="UP000600865">
    <property type="component" value="Unassembled WGS sequence"/>
</dbReference>
<dbReference type="PANTHER" id="PTHR35519:SF2">
    <property type="entry name" value="PH DOMAIN PROTEIN"/>
    <property type="match status" value="1"/>
</dbReference>
<evidence type="ECO:0000313" key="2">
    <source>
        <dbReference type="EMBL" id="GGX69590.1"/>
    </source>
</evidence>
<dbReference type="InterPro" id="IPR025187">
    <property type="entry name" value="DUF4112"/>
</dbReference>
<gene>
    <name evidence="2" type="ORF">GCM10011309_19520</name>
</gene>
<dbReference type="AlphaFoldDB" id="A0A918NFQ8"/>
<feature type="transmembrane region" description="Helical" evidence="1">
    <location>
        <begin position="64"/>
        <end position="85"/>
    </location>
</feature>
<keyword evidence="1" id="KW-0472">Membrane</keyword>